<dbReference type="PANTHER" id="PTHR33375">
    <property type="entry name" value="CHROMOSOME-PARTITIONING PROTEIN PARB-RELATED"/>
    <property type="match status" value="1"/>
</dbReference>
<comment type="caution">
    <text evidence="2">The sequence shown here is derived from an EMBL/GenBank/DDBJ whole genome shotgun (WGS) entry which is preliminary data.</text>
</comment>
<dbReference type="EMBL" id="MLFR01000039">
    <property type="protein sequence ID" value="ORM66104.1"/>
    <property type="molecule type" value="Genomic_DNA"/>
</dbReference>
<protein>
    <submittedName>
        <fullName evidence="2">Chromosome partitioning protein ParB</fullName>
    </submittedName>
</protein>
<gene>
    <name evidence="2" type="ORF">HA51_23980</name>
</gene>
<organism evidence="2 3">
    <name type="scientific">Pantoea rwandensis</name>
    <dbReference type="NCBI Taxonomy" id="1076550"/>
    <lineage>
        <taxon>Bacteria</taxon>
        <taxon>Pseudomonadati</taxon>
        <taxon>Pseudomonadota</taxon>
        <taxon>Gammaproteobacteria</taxon>
        <taxon>Enterobacterales</taxon>
        <taxon>Erwiniaceae</taxon>
        <taxon>Pantoea</taxon>
    </lineage>
</organism>
<name>A0A1X1CP22_9GAMM</name>
<dbReference type="InterPro" id="IPR036086">
    <property type="entry name" value="ParB/Sulfiredoxin_sf"/>
</dbReference>
<accession>A0A1X1CP22</accession>
<dbReference type="RefSeq" id="WP_084937844.1">
    <property type="nucleotide sequence ID" value="NZ_MLFR01000039.1"/>
</dbReference>
<dbReference type="Proteomes" id="UP000193558">
    <property type="component" value="Unassembled WGS sequence"/>
</dbReference>
<sequence>MSNLNQVYKNKDNSNTDITVRKTHLLGVDELYIEPGYNVRDIDQTHVEEFRDAFIAGEHVPPLTVQVTEQGVKIIDGHHRWHGAKLAQAAGYDIRLECKDFVGSEADRIAFMVTSSQGRALEPLERAVAYQRLINQGWEPAEIAKKVKRSTADVDHHLQLLTAGDGLIAMVKSGEVAASTAVAMVREHGAKAETVAKTQLQKAKASGKKKLTLNDAMPQFSAAKMRELLELVAKHCEVDFAEETFAITLDFSSDFEALKAMQIIKEAREHFASEAKSDDIAIHETHLPLSREGIQEQSGIEVLACAVAAFGDKSSYTHTESKYAHTWAADSVANPEFLVIPAETVDKAVSFITKHAARVEITGWVSEKYQGDPQLDDVIERFADVLSETDMPLDLVLALLDNIDIECGYNIRELRKEVSNRLSRVAVPDSEETE</sequence>
<dbReference type="InterPro" id="IPR050336">
    <property type="entry name" value="Chromosome_partition/occlusion"/>
</dbReference>
<feature type="domain" description="ParB/Spo0J HTH" evidence="1">
    <location>
        <begin position="120"/>
        <end position="201"/>
    </location>
</feature>
<dbReference type="Gene3D" id="3.90.1530.10">
    <property type="entry name" value="Conserved hypothetical protein from pyrococcus furiosus pfu- 392566-001, ParB domain"/>
    <property type="match status" value="1"/>
</dbReference>
<dbReference type="SUPFAM" id="SSF110849">
    <property type="entry name" value="ParB/Sulfiredoxin"/>
    <property type="match status" value="1"/>
</dbReference>
<dbReference type="AlphaFoldDB" id="A0A1X1CP22"/>
<dbReference type="SUPFAM" id="SSF109709">
    <property type="entry name" value="KorB DNA-binding domain-like"/>
    <property type="match status" value="1"/>
</dbReference>
<proteinExistence type="predicted"/>
<dbReference type="CDD" id="cd16387">
    <property type="entry name" value="ParB_N_Srx"/>
    <property type="match status" value="1"/>
</dbReference>
<dbReference type="GO" id="GO:0007059">
    <property type="term" value="P:chromosome segregation"/>
    <property type="evidence" value="ECO:0007669"/>
    <property type="project" value="TreeGrafter"/>
</dbReference>
<dbReference type="InterPro" id="IPR041468">
    <property type="entry name" value="HTH_ParB/Spo0J"/>
</dbReference>
<dbReference type="PANTHER" id="PTHR33375:SF1">
    <property type="entry name" value="CHROMOSOME-PARTITIONING PROTEIN PARB-RELATED"/>
    <property type="match status" value="1"/>
</dbReference>
<evidence type="ECO:0000313" key="3">
    <source>
        <dbReference type="Proteomes" id="UP000193558"/>
    </source>
</evidence>
<dbReference type="Gene3D" id="1.10.10.2830">
    <property type="match status" value="1"/>
</dbReference>
<dbReference type="OrthoDB" id="6197524at2"/>
<reference evidence="2 3" key="1">
    <citation type="journal article" date="2017" name="Antonie Van Leeuwenhoek">
        <title>Phylogenomic resolution of the bacterial genus Pantoea and its relationship with Erwinia and Tatumella.</title>
        <authorList>
            <person name="Palmer M."/>
            <person name="Steenkamp E.T."/>
            <person name="Coetzee M.P."/>
            <person name="Chan W.Y."/>
            <person name="van Zyl E."/>
            <person name="De Maayer P."/>
            <person name="Coutinho T.A."/>
            <person name="Blom J."/>
            <person name="Smits T.H."/>
            <person name="Duffy B."/>
            <person name="Venter S.N."/>
        </authorList>
    </citation>
    <scope>NUCLEOTIDE SEQUENCE [LARGE SCALE GENOMIC DNA]</scope>
    <source>
        <strain evidence="2 3">LMG 26275</strain>
    </source>
</reference>
<dbReference type="GO" id="GO:0005694">
    <property type="term" value="C:chromosome"/>
    <property type="evidence" value="ECO:0007669"/>
    <property type="project" value="TreeGrafter"/>
</dbReference>
<evidence type="ECO:0000259" key="1">
    <source>
        <dbReference type="Pfam" id="PF17762"/>
    </source>
</evidence>
<dbReference type="Pfam" id="PF17762">
    <property type="entry name" value="HTH_ParB"/>
    <property type="match status" value="1"/>
</dbReference>
<evidence type="ECO:0000313" key="2">
    <source>
        <dbReference type="EMBL" id="ORM66104.1"/>
    </source>
</evidence>